<evidence type="ECO:0000256" key="3">
    <source>
        <dbReference type="ARBA" id="ARBA00022801"/>
    </source>
</evidence>
<dbReference type="PROSITE" id="PS00137">
    <property type="entry name" value="SUBTILASE_HIS"/>
    <property type="match status" value="1"/>
</dbReference>
<feature type="domain" description="Peptidase S8/S53" evidence="7">
    <location>
        <begin position="144"/>
        <end position="409"/>
    </location>
</feature>
<feature type="active site" description="Charge relay system" evidence="5">
    <location>
        <position position="211"/>
    </location>
</feature>
<dbReference type="InterPro" id="IPR023828">
    <property type="entry name" value="Peptidase_S8_Ser-AS"/>
</dbReference>
<dbReference type="AlphaFoldDB" id="A0A150WK76"/>
<evidence type="ECO:0000313" key="10">
    <source>
        <dbReference type="Proteomes" id="UP000075391"/>
    </source>
</evidence>
<feature type="active site" description="Charge relay system" evidence="5">
    <location>
        <position position="152"/>
    </location>
</feature>
<protein>
    <submittedName>
        <fullName evidence="9">Subtilase</fullName>
    </submittedName>
</protein>
<dbReference type="PROSITE" id="PS00136">
    <property type="entry name" value="SUBTILASE_ASP"/>
    <property type="match status" value="1"/>
</dbReference>
<dbReference type="InterPro" id="IPR034204">
    <property type="entry name" value="PfSUB1-like_cat_dom"/>
</dbReference>
<dbReference type="InterPro" id="IPR022398">
    <property type="entry name" value="Peptidase_S8_His-AS"/>
</dbReference>
<dbReference type="OrthoDB" id="5288680at2"/>
<dbReference type="PROSITE" id="PS51892">
    <property type="entry name" value="SUBTILASE"/>
    <property type="match status" value="1"/>
</dbReference>
<dbReference type="InterPro" id="IPR051048">
    <property type="entry name" value="Peptidase_S8/S53_subtilisin"/>
</dbReference>
<dbReference type="InterPro" id="IPR015500">
    <property type="entry name" value="Peptidase_S8_subtilisin-rel"/>
</dbReference>
<dbReference type="GO" id="GO:0004252">
    <property type="term" value="F:serine-type endopeptidase activity"/>
    <property type="evidence" value="ECO:0007669"/>
    <property type="project" value="UniProtKB-UniRule"/>
</dbReference>
<evidence type="ECO:0000259" key="7">
    <source>
        <dbReference type="Pfam" id="PF00082"/>
    </source>
</evidence>
<comment type="similarity">
    <text evidence="1 5 6">Belongs to the peptidase S8 family.</text>
</comment>
<evidence type="ECO:0000256" key="4">
    <source>
        <dbReference type="ARBA" id="ARBA00022825"/>
    </source>
</evidence>
<dbReference type="RefSeq" id="WP_063243392.1">
    <property type="nucleotide sequence ID" value="NZ_LUKF01000012.1"/>
</dbReference>
<keyword evidence="3 5" id="KW-0378">Hydrolase</keyword>
<proteinExistence type="inferred from homology"/>
<dbReference type="GO" id="GO:0006508">
    <property type="term" value="P:proteolysis"/>
    <property type="evidence" value="ECO:0007669"/>
    <property type="project" value="UniProtKB-KW"/>
</dbReference>
<feature type="domain" description="Fervidolysin-like N-terminal prodomain" evidence="8">
    <location>
        <begin position="23"/>
        <end position="92"/>
    </location>
</feature>
<gene>
    <name evidence="9" type="ORF">AZI85_02965</name>
</gene>
<comment type="caution">
    <text evidence="9">The sequence shown here is derived from an EMBL/GenBank/DDBJ whole genome shotgun (WGS) entry which is preliminary data.</text>
</comment>
<name>A0A150WK76_BDEBC</name>
<dbReference type="PANTHER" id="PTHR43399">
    <property type="entry name" value="SUBTILISIN-RELATED"/>
    <property type="match status" value="1"/>
</dbReference>
<organism evidence="9 10">
    <name type="scientific">Bdellovibrio bacteriovorus</name>
    <dbReference type="NCBI Taxonomy" id="959"/>
    <lineage>
        <taxon>Bacteria</taxon>
        <taxon>Pseudomonadati</taxon>
        <taxon>Bdellovibrionota</taxon>
        <taxon>Bdellovibrionia</taxon>
        <taxon>Bdellovibrionales</taxon>
        <taxon>Pseudobdellovibrionaceae</taxon>
        <taxon>Bdellovibrio</taxon>
    </lineage>
</organism>
<evidence type="ECO:0000256" key="6">
    <source>
        <dbReference type="RuleBase" id="RU003355"/>
    </source>
</evidence>
<dbReference type="InterPro" id="IPR054399">
    <property type="entry name" value="Fervidolysin-like_N_prodom"/>
</dbReference>
<feature type="active site" description="Charge relay system" evidence="5">
    <location>
        <position position="371"/>
    </location>
</feature>
<accession>A0A150WK76</accession>
<dbReference type="InterPro" id="IPR036852">
    <property type="entry name" value="Peptidase_S8/S53_dom_sf"/>
</dbReference>
<evidence type="ECO:0000313" key="9">
    <source>
        <dbReference type="EMBL" id="KYG64399.1"/>
    </source>
</evidence>
<evidence type="ECO:0000256" key="2">
    <source>
        <dbReference type="ARBA" id="ARBA00022670"/>
    </source>
</evidence>
<dbReference type="PANTHER" id="PTHR43399:SF4">
    <property type="entry name" value="CELL WALL-ASSOCIATED PROTEASE"/>
    <property type="match status" value="1"/>
</dbReference>
<dbReference type="Gene3D" id="3.40.50.200">
    <property type="entry name" value="Peptidase S8/S53 domain"/>
    <property type="match status" value="1"/>
</dbReference>
<dbReference type="PROSITE" id="PS00138">
    <property type="entry name" value="SUBTILASE_SER"/>
    <property type="match status" value="1"/>
</dbReference>
<dbReference type="InterPro" id="IPR023827">
    <property type="entry name" value="Peptidase_S8_Asp-AS"/>
</dbReference>
<dbReference type="PRINTS" id="PR00723">
    <property type="entry name" value="SUBTILISIN"/>
</dbReference>
<dbReference type="SUPFAM" id="SSF49854">
    <property type="entry name" value="Spermadhesin, CUB domain"/>
    <property type="match status" value="1"/>
</dbReference>
<keyword evidence="2 5" id="KW-0645">Protease</keyword>
<dbReference type="Gene3D" id="2.60.120.290">
    <property type="entry name" value="Spermadhesin, CUB domain"/>
    <property type="match status" value="1"/>
</dbReference>
<evidence type="ECO:0000256" key="1">
    <source>
        <dbReference type="ARBA" id="ARBA00011073"/>
    </source>
</evidence>
<dbReference type="EMBL" id="LUKF01000012">
    <property type="protein sequence ID" value="KYG64399.1"/>
    <property type="molecule type" value="Genomic_DNA"/>
</dbReference>
<evidence type="ECO:0000259" key="8">
    <source>
        <dbReference type="Pfam" id="PF22148"/>
    </source>
</evidence>
<dbReference type="Proteomes" id="UP000075391">
    <property type="component" value="Unassembled WGS sequence"/>
</dbReference>
<dbReference type="InterPro" id="IPR000209">
    <property type="entry name" value="Peptidase_S8/S53_dom"/>
</dbReference>
<evidence type="ECO:0000256" key="5">
    <source>
        <dbReference type="PROSITE-ProRule" id="PRU01240"/>
    </source>
</evidence>
<dbReference type="Pfam" id="PF00082">
    <property type="entry name" value="Peptidase_S8"/>
    <property type="match status" value="1"/>
</dbReference>
<dbReference type="Pfam" id="PF22148">
    <property type="entry name" value="Fervidolysin_NPro-like"/>
    <property type="match status" value="1"/>
</dbReference>
<dbReference type="SUPFAM" id="SSF52743">
    <property type="entry name" value="Subtilisin-like"/>
    <property type="match status" value="1"/>
</dbReference>
<keyword evidence="4 5" id="KW-0720">Serine protease</keyword>
<dbReference type="CDD" id="cd07473">
    <property type="entry name" value="Peptidases_S8_Subtilisin_like"/>
    <property type="match status" value="1"/>
</dbReference>
<reference evidence="9 10" key="1">
    <citation type="submission" date="2016-03" db="EMBL/GenBank/DDBJ databases">
        <authorList>
            <person name="Ploux O."/>
        </authorList>
    </citation>
    <scope>NUCLEOTIDE SEQUENCE [LARGE SCALE GENOMIC DNA]</scope>
    <source>
        <strain evidence="9 10">BER2</strain>
    </source>
</reference>
<sequence length="539" mass="59029">MKYILWLVLLWPSFLFARDIESAPGEFVVRLKKNISVQTSSLHSLSQALGSSIKDTIPEQNIVVLKRASFENRDVALKILMQNSLVDIAEPNYVYRAHRTPNDPMFPQQWGFYNYGQTDADLTPGIRGMDIGALKAWDLTTGSKNIIVAVIDSGVDYYHPDLQGNLWTNQAEQNGKTGVDDDGNGVIDDIFGANFVDGAKPTGDPADDYGHGTHVSGTIGAQSFNGQGVAGTAWHVRILPVKFLNENGNGYLDSAIKAINYARKMGAKIYSNSWGGGGYSENLKQAIKMTHDEGGVFVASAGNDSTNNDETPEYPASYAVPNIIAVGSMNNRGRLSDFSNYGRYSVDVAAPGENILSTDLYGGYTILSGTSMAVPHVSGIAVLLWSKNPELKNTTIRNRIMSTTKNLLGGSRIRRGLVYAPAALQNSIMNPDPDDPRAWNNQPLHISSAHPYLNNTHQEFEVTIPGAKRIALYFSKFKTEVDLDKVELFNRAGTKVTEIFGRNDAEYSLPIDGDYVKIIFTSDGNVTDYGFDITKAAWE</sequence>
<dbReference type="InterPro" id="IPR035914">
    <property type="entry name" value="Sperma_CUB_dom_sf"/>
</dbReference>